<dbReference type="RefSeq" id="WP_369183616.1">
    <property type="nucleotide sequence ID" value="NZ_CP163445.1"/>
</dbReference>
<evidence type="ECO:0000259" key="7">
    <source>
        <dbReference type="Pfam" id="PF04893"/>
    </source>
</evidence>
<keyword evidence="3 6" id="KW-1133">Transmembrane helix</keyword>
<dbReference type="InterPro" id="IPR006977">
    <property type="entry name" value="Yip1_dom"/>
</dbReference>
<feature type="domain" description="Yip1" evidence="7">
    <location>
        <begin position="161"/>
        <end position="323"/>
    </location>
</feature>
<organism evidence="8">
    <name type="scientific">Streptomyces sp. Y1</name>
    <dbReference type="NCBI Taxonomy" id="3238634"/>
    <lineage>
        <taxon>Bacteria</taxon>
        <taxon>Bacillati</taxon>
        <taxon>Actinomycetota</taxon>
        <taxon>Actinomycetes</taxon>
        <taxon>Kitasatosporales</taxon>
        <taxon>Streptomycetaceae</taxon>
        <taxon>Streptomyces</taxon>
    </lineage>
</organism>
<reference evidence="8" key="1">
    <citation type="submission" date="2024-07" db="EMBL/GenBank/DDBJ databases">
        <authorList>
            <person name="Yu S.T."/>
        </authorList>
    </citation>
    <scope>NUCLEOTIDE SEQUENCE</scope>
    <source>
        <strain evidence="8">Y1</strain>
    </source>
</reference>
<feature type="transmembrane region" description="Helical" evidence="6">
    <location>
        <begin position="178"/>
        <end position="199"/>
    </location>
</feature>
<accession>A0AB39TLD0</accession>
<evidence type="ECO:0000256" key="5">
    <source>
        <dbReference type="SAM" id="MobiDB-lite"/>
    </source>
</evidence>
<gene>
    <name evidence="8" type="ORF">AB2U05_16895</name>
</gene>
<keyword evidence="2 6" id="KW-0812">Transmembrane</keyword>
<evidence type="ECO:0000256" key="1">
    <source>
        <dbReference type="ARBA" id="ARBA00004141"/>
    </source>
</evidence>
<dbReference type="GO" id="GO:0016020">
    <property type="term" value="C:membrane"/>
    <property type="evidence" value="ECO:0007669"/>
    <property type="project" value="UniProtKB-SubCell"/>
</dbReference>
<keyword evidence="4 6" id="KW-0472">Membrane</keyword>
<dbReference type="Pfam" id="PF04893">
    <property type="entry name" value="Yip1"/>
    <property type="match status" value="1"/>
</dbReference>
<sequence>MAGNRYDSGQGADPNGGWAPPPPPAGGPGGQGRPEGPEYFTAPHPGAGGGYDPYGADRPGSTRAFPAGDPYGGQPYPGGYPGQAGYPRQDGYPGQPEPGYGQHGQYGEYGQYGQEPGHHDDGYGQQQPPYGQDNVTVYRAGGQSTPHVTGPRPRWRELLVGIVRTPSAIFDRTRDHQVWLPALTVSLLYGALAVLGIGLTHDDIVNSTFSVALTGIAAAAIGFTIAGAVFGGVTYALARQLGGDGPWRSTVGLAALIGWLTDAPRLLLDLVLPSGSAVVQVVGWATWMFCAYLLTSMVRRVHDLPWGKAAAAAAVQLLALLVLIKLPTLG</sequence>
<feature type="transmembrane region" description="Helical" evidence="6">
    <location>
        <begin position="211"/>
        <end position="238"/>
    </location>
</feature>
<comment type="subcellular location">
    <subcellularLocation>
        <location evidence="1">Membrane</location>
        <topology evidence="1">Multi-pass membrane protein</topology>
    </subcellularLocation>
</comment>
<dbReference type="EMBL" id="CP163445">
    <property type="protein sequence ID" value="XDQ80017.1"/>
    <property type="molecule type" value="Genomic_DNA"/>
</dbReference>
<feature type="transmembrane region" description="Helical" evidence="6">
    <location>
        <begin position="306"/>
        <end position="324"/>
    </location>
</feature>
<evidence type="ECO:0000256" key="3">
    <source>
        <dbReference type="ARBA" id="ARBA00022989"/>
    </source>
</evidence>
<feature type="transmembrane region" description="Helical" evidence="6">
    <location>
        <begin position="274"/>
        <end position="294"/>
    </location>
</feature>
<feature type="transmembrane region" description="Helical" evidence="6">
    <location>
        <begin position="250"/>
        <end position="268"/>
    </location>
</feature>
<feature type="compositionally biased region" description="Low complexity" evidence="5">
    <location>
        <begin position="83"/>
        <end position="115"/>
    </location>
</feature>
<protein>
    <submittedName>
        <fullName evidence="8">YIP1 family protein</fullName>
    </submittedName>
</protein>
<proteinExistence type="predicted"/>
<evidence type="ECO:0000313" key="8">
    <source>
        <dbReference type="EMBL" id="XDQ80017.1"/>
    </source>
</evidence>
<dbReference type="AlphaFoldDB" id="A0AB39TLD0"/>
<name>A0AB39TLD0_9ACTN</name>
<evidence type="ECO:0000256" key="2">
    <source>
        <dbReference type="ARBA" id="ARBA00022692"/>
    </source>
</evidence>
<evidence type="ECO:0000256" key="6">
    <source>
        <dbReference type="SAM" id="Phobius"/>
    </source>
</evidence>
<evidence type="ECO:0000256" key="4">
    <source>
        <dbReference type="ARBA" id="ARBA00023136"/>
    </source>
</evidence>
<feature type="region of interest" description="Disordered" evidence="5">
    <location>
        <begin position="1"/>
        <end position="130"/>
    </location>
</feature>